<dbReference type="InterPro" id="IPR016024">
    <property type="entry name" value="ARM-type_fold"/>
</dbReference>
<sequence>MFSKKSHADVKKSTQKFLDSKKDTATRLKHLRIVIDHVEGEEASTFFETHSTFIYYLLCDVITAAEASSKQRVHKAHREELDSALIILEKLLLNLPDLLGRGWQQHALLRTLCKLLYPGNSLKLRKDAVRYFIIWYQALGENAPKEVDAVFATLVPGFPSPKPGFGIPSSPLPSTKVSPTASVFHDSAPGPLGDFQPVLPPQSGEKPLDEPMRYFLDVLLDAMVSQVNRIEWKEKLCKSHKSFSFLLERFKKYYLPHIFPYWNSHTNLYPPSLDLPHLRRSTDSVVDVDSKDPILSCRVAVIKWVASFTHITKKDQNNLPHSNSITPDTEHSSGIGDFRRVSINQGPLVPSPNADQLTPFHSLTDSGTEIETGTIVQEVFFSTRENVCFVLEVYHQAFLLPFTHAHAIRRAISVYKDWIQMNVPELPPFILEPIESLDGNETELRVRLRNDSYLSAVHKDYLLTRAGLQSTLQLFVTHAASVFLLQVKNPSLLEEQVDTCKRVLNIYRYMVMQSRMELKTWEQLLTVLLHITRSVLTRTVPKRKEETLGGKLAQAIFQTLIVTWIKANLNVIISTALWDEFLSLLTSLTQWEELIKEWAKTLETLTRVLARHVYGLDLTDLPLDRLSEQQAKKRRGIKSTQPDGPKPFPGRKGSTKLLKNQQSSLPETSTTPDTSGSFQFCSVRKRVDSLSDYQSQVTTVVRSSSEGNLTNVGRKQLKRQSQSTNKSNIIIPILPVSVESEVNKLLRGASFPSTTIKQPWLRKWRSADSLRHEDSPIVTRSPSPAPSSGVETSSIKDSPMPLDFVTTDSSSPECNGNEGRSVMAGGTITGWLPDVAVVLWKRMLGALGNINKIQDPSLHAQVFDHLIDLWDTLAKIRANQGVPEEGTTPPPPVLTPPLTLFAPWCFEALQLPENYQRGKLSAYRLLCRMTLGAELWTLSQSFLAHLYRSLHSGLSGPHPLIVWTVLKCLGPRFLSRQLPGYSLLLLDLISASNAVLESSDLQAPRIEAAGLLGSVINLPYMVSQAPSLDPRNSSLSILKFAGAKDHVLASLLRCAKREPTGVARCTALSALSVFAYTELLGPSPHSSVEQAFDLILLALQFKQKPVSFVACDLLFALSDHMEALIKKFPRIPAKVVRFLAHVLGGLGSNAGSLGPVLALTLGEWTMRYPIPLLLSENVLNELSQGANSVNTIPPDFSKEILSEWENSIKIDDMKAFRKPNHLSLDKNTSSSLACRAILMHLVSHLGHFPMGLGAARLSSLVQEHDDVPSLGSELSTKLFYAPNIQFMMVRNSLMSMIEVEHLPAPGGGFTAGLVTAPFQARVLLRDLANKASWDASALYCSPQDLPNLRKTPKNAIRPLRSHVLPTFQNAAPDMDNLHDLLRYIGHTSPECLEIPDQDLSEPGPTPFPFSKQTEAEVISAILAQKNLEIDYKQYSEPMKPCVPPVQPPESCNAPFQHCRQLFSQLGLAGWERRSQIQLLARSERLLRELRNLDTQRGRETHKVAVIYVASGQEDKVSILSNKGGSQAYEQFVAGLAWEVELASHTGFNGGLGSGCGDTAPYYASAFVEALFHVATRMPSDSEEALLQKMRHLGNDEVHIVWSEHTRDYRRSSLPTEFCDVLIVVYPLPDSLYRVTIDTKAEMPFFGPLWNEAIVEGQAVAGLVRAAALSASRAKRRILPHYQSFYEERFRSLSGVISNHKDPQSFEEFIGAIYSPGLPPPPPRSNQPLSSRSIDSSKSKEI</sequence>
<evidence type="ECO:0000256" key="3">
    <source>
        <dbReference type="SAM" id="MobiDB-lite"/>
    </source>
</evidence>
<dbReference type="SUPFAM" id="SSF48371">
    <property type="entry name" value="ARM repeat"/>
    <property type="match status" value="1"/>
</dbReference>
<accession>E0V962</accession>
<evidence type="ECO:0000313" key="5">
    <source>
        <dbReference type="EMBL" id="EEB09918.1"/>
    </source>
</evidence>
<protein>
    <submittedName>
        <fullName evidence="5 6">Tuberin, putative</fullName>
    </submittedName>
</protein>
<dbReference type="Pfam" id="PF02145">
    <property type="entry name" value="Rap_GAP"/>
    <property type="match status" value="1"/>
</dbReference>
<dbReference type="InterPro" id="IPR046859">
    <property type="entry name" value="RGPA/RALGAPB_N"/>
</dbReference>
<dbReference type="PROSITE" id="PS50085">
    <property type="entry name" value="RAPGAP"/>
    <property type="match status" value="1"/>
</dbReference>
<dbReference type="FunFam" id="3.40.50.11210:FF:000001">
    <property type="entry name" value="Ral GTPase-activating protein subunit alpha-1 isoform 1"/>
    <property type="match status" value="1"/>
</dbReference>
<proteinExistence type="predicted"/>
<dbReference type="InterPro" id="IPR000331">
    <property type="entry name" value="Rap/Ran_GAP_dom"/>
</dbReference>
<dbReference type="Pfam" id="PF20412">
    <property type="entry name" value="RALGAPB_N"/>
    <property type="match status" value="1"/>
</dbReference>
<dbReference type="SUPFAM" id="SSF111347">
    <property type="entry name" value="Rap/Ran-GAP"/>
    <property type="match status" value="1"/>
</dbReference>
<dbReference type="KEGG" id="phu:Phum_PHUM004210"/>
<dbReference type="FunCoup" id="E0V962">
    <property type="interactions" value="991"/>
</dbReference>
<dbReference type="PANTHER" id="PTHR10063:SF11">
    <property type="entry name" value="RHO GTPASE-ACTIVATING PROTEIN CG5521-RELATED"/>
    <property type="match status" value="1"/>
</dbReference>
<keyword evidence="2" id="KW-0597">Phosphoprotein</keyword>
<dbReference type="InterPro" id="IPR027107">
    <property type="entry name" value="Tuberin/Ral-act_asu"/>
</dbReference>
<dbReference type="GO" id="GO:0005737">
    <property type="term" value="C:cytoplasm"/>
    <property type="evidence" value="ECO:0007669"/>
    <property type="project" value="TreeGrafter"/>
</dbReference>
<dbReference type="GO" id="GO:0051056">
    <property type="term" value="P:regulation of small GTPase mediated signal transduction"/>
    <property type="evidence" value="ECO:0007669"/>
    <property type="project" value="InterPro"/>
</dbReference>
<keyword evidence="7" id="KW-1185">Reference proteome</keyword>
<reference evidence="5" key="2">
    <citation type="submission" date="2007-04" db="EMBL/GenBank/DDBJ databases">
        <title>The genome of the human body louse.</title>
        <authorList>
            <consortium name="The Human Body Louse Genome Consortium"/>
            <person name="Kirkness E."/>
            <person name="Walenz B."/>
            <person name="Hass B."/>
            <person name="Bruggner R."/>
            <person name="Strausberg R."/>
        </authorList>
    </citation>
    <scope>NUCLEOTIDE SEQUENCE</scope>
    <source>
        <strain evidence="5">USDA</strain>
    </source>
</reference>
<keyword evidence="1" id="KW-0343">GTPase activation</keyword>
<gene>
    <name evidence="6" type="primary">8233396</name>
    <name evidence="5" type="ORF">Phum_PHUM004210</name>
</gene>
<dbReference type="CTD" id="8233396"/>
<organism>
    <name type="scientific">Pediculus humanus subsp. corporis</name>
    <name type="common">Body louse</name>
    <dbReference type="NCBI Taxonomy" id="121224"/>
    <lineage>
        <taxon>Eukaryota</taxon>
        <taxon>Metazoa</taxon>
        <taxon>Ecdysozoa</taxon>
        <taxon>Arthropoda</taxon>
        <taxon>Hexapoda</taxon>
        <taxon>Insecta</taxon>
        <taxon>Pterygota</taxon>
        <taxon>Neoptera</taxon>
        <taxon>Paraneoptera</taxon>
        <taxon>Psocodea</taxon>
        <taxon>Troctomorpha</taxon>
        <taxon>Phthiraptera</taxon>
        <taxon>Anoplura</taxon>
        <taxon>Pediculidae</taxon>
        <taxon>Pediculus</taxon>
    </lineage>
</organism>
<dbReference type="GeneID" id="8233396"/>
<feature type="compositionally biased region" description="Polar residues" evidence="3">
    <location>
        <begin position="657"/>
        <end position="677"/>
    </location>
</feature>
<dbReference type="EMBL" id="AAZO01000048">
    <property type="status" value="NOT_ANNOTATED_CDS"/>
    <property type="molecule type" value="Genomic_DNA"/>
</dbReference>
<dbReference type="PANTHER" id="PTHR10063">
    <property type="entry name" value="TUBERIN"/>
    <property type="match status" value="1"/>
</dbReference>
<evidence type="ECO:0000256" key="2">
    <source>
        <dbReference type="ARBA" id="ARBA00022553"/>
    </source>
</evidence>
<dbReference type="InParanoid" id="E0V962"/>
<feature type="domain" description="Rap-GAP" evidence="4">
    <location>
        <begin position="1489"/>
        <end position="1695"/>
    </location>
</feature>
<evidence type="ECO:0000256" key="1">
    <source>
        <dbReference type="ARBA" id="ARBA00022468"/>
    </source>
</evidence>
<reference evidence="5" key="1">
    <citation type="submission" date="2007-04" db="EMBL/GenBank/DDBJ databases">
        <title>Annotation of Pediculus humanus corporis strain USDA.</title>
        <authorList>
            <person name="Kirkness E."/>
            <person name="Hannick L."/>
            <person name="Hass B."/>
            <person name="Bruggner R."/>
            <person name="Lawson D."/>
            <person name="Bidwell S."/>
            <person name="Joardar V."/>
            <person name="Caler E."/>
            <person name="Walenz B."/>
            <person name="Inman J."/>
            <person name="Schobel S."/>
            <person name="Galinsky K."/>
            <person name="Amedeo P."/>
            <person name="Strausberg R."/>
        </authorList>
    </citation>
    <scope>NUCLEOTIDE SEQUENCE</scope>
    <source>
        <strain evidence="5">USDA</strain>
    </source>
</reference>
<dbReference type="OrthoDB" id="19311at2759"/>
<dbReference type="HOGENOM" id="CLU_001676_0_0_1"/>
<dbReference type="InterPro" id="IPR035974">
    <property type="entry name" value="Rap/Ran-GAP_sf"/>
</dbReference>
<feature type="region of interest" description="Disordered" evidence="3">
    <location>
        <begin position="771"/>
        <end position="800"/>
    </location>
</feature>
<dbReference type="EnsemblMetazoa" id="PHUM004210-RA">
    <property type="protein sequence ID" value="PHUM004210-PA"/>
    <property type="gene ID" value="PHUM004210"/>
</dbReference>
<feature type="region of interest" description="Disordered" evidence="3">
    <location>
        <begin position="1715"/>
        <end position="1741"/>
    </location>
</feature>
<dbReference type="OMA" id="ELMRNGW"/>
<dbReference type="Gene3D" id="3.40.50.11210">
    <property type="entry name" value="Rap/Ran-GAP"/>
    <property type="match status" value="1"/>
</dbReference>
<name>E0V962_PEDHC</name>
<dbReference type="GO" id="GO:0005634">
    <property type="term" value="C:nucleus"/>
    <property type="evidence" value="ECO:0007669"/>
    <property type="project" value="InterPro"/>
</dbReference>
<dbReference type="EMBL" id="DS234988">
    <property type="protein sequence ID" value="EEB09918.1"/>
    <property type="molecule type" value="Genomic_DNA"/>
</dbReference>
<dbReference type="VEuPathDB" id="VectorBase:PHUM004210"/>
<reference evidence="6" key="3">
    <citation type="submission" date="2021-02" db="UniProtKB">
        <authorList>
            <consortium name="EnsemblMetazoa"/>
        </authorList>
    </citation>
    <scope>IDENTIFICATION</scope>
    <source>
        <strain evidence="6">USDA</strain>
    </source>
</reference>
<dbReference type="eggNOG" id="KOG3686">
    <property type="taxonomic scope" value="Eukaryota"/>
</dbReference>
<dbReference type="GO" id="GO:0005096">
    <property type="term" value="F:GTPase activator activity"/>
    <property type="evidence" value="ECO:0007669"/>
    <property type="project" value="UniProtKB-KW"/>
</dbReference>
<dbReference type="RefSeq" id="XP_002422656.1">
    <property type="nucleotide sequence ID" value="XM_002422611.1"/>
</dbReference>
<feature type="region of interest" description="Disordered" evidence="3">
    <location>
        <begin position="629"/>
        <end position="677"/>
    </location>
</feature>
<dbReference type="Proteomes" id="UP000009046">
    <property type="component" value="Unassembled WGS sequence"/>
</dbReference>
<evidence type="ECO:0000259" key="4">
    <source>
        <dbReference type="PROSITE" id="PS50085"/>
    </source>
</evidence>
<evidence type="ECO:0000313" key="7">
    <source>
        <dbReference type="Proteomes" id="UP000009046"/>
    </source>
</evidence>
<evidence type="ECO:0000313" key="6">
    <source>
        <dbReference type="EnsemblMetazoa" id="PHUM004210-PA"/>
    </source>
</evidence>
<dbReference type="STRING" id="121224.E0V962"/>